<accession>A0A9P7M9Q6</accession>
<keyword evidence="8" id="KW-0503">Monooxygenase</keyword>
<dbReference type="PROSITE" id="PS00086">
    <property type="entry name" value="CYTOCHROME_P450"/>
    <property type="match status" value="1"/>
</dbReference>
<evidence type="ECO:0000256" key="1">
    <source>
        <dbReference type="ARBA" id="ARBA00001971"/>
    </source>
</evidence>
<evidence type="ECO:0008006" key="12">
    <source>
        <dbReference type="Google" id="ProtNLM"/>
    </source>
</evidence>
<organism evidence="10 11">
    <name type="scientific">Claviceps pazoutovae</name>
    <dbReference type="NCBI Taxonomy" id="1649127"/>
    <lineage>
        <taxon>Eukaryota</taxon>
        <taxon>Fungi</taxon>
        <taxon>Dikarya</taxon>
        <taxon>Ascomycota</taxon>
        <taxon>Pezizomycotina</taxon>
        <taxon>Sordariomycetes</taxon>
        <taxon>Hypocreomycetidae</taxon>
        <taxon>Hypocreales</taxon>
        <taxon>Clavicipitaceae</taxon>
        <taxon>Claviceps</taxon>
    </lineage>
</organism>
<dbReference type="GO" id="GO:0020037">
    <property type="term" value="F:heme binding"/>
    <property type="evidence" value="ECO:0007669"/>
    <property type="project" value="InterPro"/>
</dbReference>
<evidence type="ECO:0000256" key="3">
    <source>
        <dbReference type="ARBA" id="ARBA00022617"/>
    </source>
</evidence>
<comment type="caution">
    <text evidence="10">The sequence shown here is derived from an EMBL/GenBank/DDBJ whole genome shotgun (WGS) entry which is preliminary data.</text>
</comment>
<proteinExistence type="inferred from homology"/>
<evidence type="ECO:0000256" key="2">
    <source>
        <dbReference type="ARBA" id="ARBA00010617"/>
    </source>
</evidence>
<keyword evidence="9" id="KW-1133">Transmembrane helix</keyword>
<keyword evidence="11" id="KW-1185">Reference proteome</keyword>
<evidence type="ECO:0000256" key="9">
    <source>
        <dbReference type="SAM" id="Phobius"/>
    </source>
</evidence>
<dbReference type="Gene3D" id="1.10.630.10">
    <property type="entry name" value="Cytochrome P450"/>
    <property type="match status" value="1"/>
</dbReference>
<dbReference type="EMBL" id="SRPO01000323">
    <property type="protein sequence ID" value="KAG5934214.1"/>
    <property type="molecule type" value="Genomic_DNA"/>
</dbReference>
<dbReference type="AlphaFoldDB" id="A0A9P7M9Q6"/>
<keyword evidence="4 7" id="KW-0479">Metal-binding</keyword>
<comment type="similarity">
    <text evidence="2 8">Belongs to the cytochrome P450 family.</text>
</comment>
<dbReference type="PRINTS" id="PR00463">
    <property type="entry name" value="EP450I"/>
</dbReference>
<feature type="transmembrane region" description="Helical" evidence="9">
    <location>
        <begin position="12"/>
        <end position="29"/>
    </location>
</feature>
<keyword evidence="3 7" id="KW-0349">Heme</keyword>
<keyword evidence="6 7" id="KW-0408">Iron</keyword>
<evidence type="ECO:0000256" key="8">
    <source>
        <dbReference type="RuleBase" id="RU000461"/>
    </source>
</evidence>
<feature type="binding site" description="axial binding residue" evidence="7">
    <location>
        <position position="471"/>
    </location>
    <ligand>
        <name>heme</name>
        <dbReference type="ChEBI" id="CHEBI:30413"/>
    </ligand>
    <ligandPart>
        <name>Fe</name>
        <dbReference type="ChEBI" id="CHEBI:18248"/>
    </ligandPart>
</feature>
<dbReference type="OrthoDB" id="1470350at2759"/>
<keyword evidence="9" id="KW-0472">Membrane</keyword>
<dbReference type="PRINTS" id="PR00385">
    <property type="entry name" value="P450"/>
</dbReference>
<protein>
    <recommendedName>
        <fullName evidence="12">Cytochrome P450</fullName>
    </recommendedName>
</protein>
<gene>
    <name evidence="10" type="ORF">E4U60_004027</name>
</gene>
<dbReference type="PANTHER" id="PTHR24305:SF96">
    <property type="entry name" value="CYTOCHROME P450 MONOOXYGENASE STCB-RELATED"/>
    <property type="match status" value="1"/>
</dbReference>
<keyword evidence="9" id="KW-0812">Transmembrane</keyword>
<dbReference type="SUPFAM" id="SSF48264">
    <property type="entry name" value="Cytochrome P450"/>
    <property type="match status" value="1"/>
</dbReference>
<evidence type="ECO:0000256" key="5">
    <source>
        <dbReference type="ARBA" id="ARBA00023002"/>
    </source>
</evidence>
<evidence type="ECO:0000256" key="7">
    <source>
        <dbReference type="PIRSR" id="PIRSR602401-1"/>
    </source>
</evidence>
<comment type="cofactor">
    <cofactor evidence="1 7">
        <name>heme</name>
        <dbReference type="ChEBI" id="CHEBI:30413"/>
    </cofactor>
</comment>
<keyword evidence="5 8" id="KW-0560">Oxidoreductase</keyword>
<reference evidence="10 11" key="1">
    <citation type="journal article" date="2020" name="bioRxiv">
        <title>Whole genome comparisons of ergot fungi reveals the divergence and evolution of species within the genus Claviceps are the result of varying mechanisms driving genome evolution and host range expansion.</title>
        <authorList>
            <person name="Wyka S.A."/>
            <person name="Mondo S.J."/>
            <person name="Liu M."/>
            <person name="Dettman J."/>
            <person name="Nalam V."/>
            <person name="Broders K.D."/>
        </authorList>
    </citation>
    <scope>NUCLEOTIDE SEQUENCE [LARGE SCALE GENOMIC DNA]</scope>
    <source>
        <strain evidence="10 11">CCC 1485</strain>
    </source>
</reference>
<dbReference type="GO" id="GO:0016705">
    <property type="term" value="F:oxidoreductase activity, acting on paired donors, with incorporation or reduction of molecular oxygen"/>
    <property type="evidence" value="ECO:0007669"/>
    <property type="project" value="InterPro"/>
</dbReference>
<sequence length="527" mass="60262">MKVHLVQSYPQLAGVAVLVGLFYFIFSAISRPTSKVPGPWYSKWTDVVFRYHWFHGRQTVYAHDLHKKYGKLFSPTWTIFTPIHKRHARAKVSKDEDVWLIDVAHTGPIVRVAPDKVIVADLDAVKSIYTIKETYRKTNFYKLIISRPIQTIFSTSDVDLHRKLRRLMASQMSESSLKTMMPQIKSHVDLAIQRMKEESKARGVIDVFKWSLFMTTDLIGELSFGESFQMLEKGKKNQYIEDIEDISSVAAYRVTFPFFFWLADRYSNILPLFKGKVSITRRLGEYARQSIGRYQKKVQEDPANAKQTFVDKMFQAEKDDKITFGDILTNAQTLIVAGSDTTAITLTYLIWSICKRPDLRDALLKELRTLPGDFTEANLRDLPLFSRTIEETLRVYPSAPALLPRAVPQGGAHIGGYYLSEGTTVAAQAYTMHRDPAIFENPDVFDPQRWVNPTNAMKEAFMPFGRGSRGCIGIHLAYIELRLAAARFLLEFPNARVSAKEGMSDRDMDSTVYFLMSPKGKRCLIEE</sequence>
<dbReference type="InterPro" id="IPR036396">
    <property type="entry name" value="Cyt_P450_sf"/>
</dbReference>
<dbReference type="PANTHER" id="PTHR24305">
    <property type="entry name" value="CYTOCHROME P450"/>
    <property type="match status" value="1"/>
</dbReference>
<dbReference type="GO" id="GO:0004497">
    <property type="term" value="F:monooxygenase activity"/>
    <property type="evidence" value="ECO:0007669"/>
    <property type="project" value="UniProtKB-KW"/>
</dbReference>
<dbReference type="CDD" id="cd11059">
    <property type="entry name" value="CYP_fungal"/>
    <property type="match status" value="1"/>
</dbReference>
<name>A0A9P7M9Q6_9HYPO</name>
<evidence type="ECO:0000313" key="10">
    <source>
        <dbReference type="EMBL" id="KAG5934214.1"/>
    </source>
</evidence>
<dbReference type="Proteomes" id="UP000706124">
    <property type="component" value="Unassembled WGS sequence"/>
</dbReference>
<dbReference type="GO" id="GO:0005506">
    <property type="term" value="F:iron ion binding"/>
    <property type="evidence" value="ECO:0007669"/>
    <property type="project" value="InterPro"/>
</dbReference>
<dbReference type="InterPro" id="IPR001128">
    <property type="entry name" value="Cyt_P450"/>
</dbReference>
<evidence type="ECO:0000313" key="11">
    <source>
        <dbReference type="Proteomes" id="UP000706124"/>
    </source>
</evidence>
<dbReference type="Pfam" id="PF00067">
    <property type="entry name" value="p450"/>
    <property type="match status" value="1"/>
</dbReference>
<dbReference type="InterPro" id="IPR017972">
    <property type="entry name" value="Cyt_P450_CS"/>
</dbReference>
<evidence type="ECO:0000256" key="6">
    <source>
        <dbReference type="ARBA" id="ARBA00023004"/>
    </source>
</evidence>
<dbReference type="InterPro" id="IPR050121">
    <property type="entry name" value="Cytochrome_P450_monoxygenase"/>
</dbReference>
<dbReference type="InterPro" id="IPR002401">
    <property type="entry name" value="Cyt_P450_E_grp-I"/>
</dbReference>
<evidence type="ECO:0000256" key="4">
    <source>
        <dbReference type="ARBA" id="ARBA00022723"/>
    </source>
</evidence>